<dbReference type="Pfam" id="PF00564">
    <property type="entry name" value="PB1"/>
    <property type="match status" value="1"/>
</dbReference>
<feature type="domain" description="PB1" evidence="2">
    <location>
        <begin position="35"/>
        <end position="144"/>
    </location>
</feature>
<name>A0A9N7RJC0_STRHE</name>
<dbReference type="PROSITE" id="PS51745">
    <property type="entry name" value="PB1"/>
    <property type="match status" value="1"/>
</dbReference>
<dbReference type="PANTHER" id="PTHR31066">
    <property type="entry name" value="OS05G0427100 PROTEIN-RELATED"/>
    <property type="match status" value="1"/>
</dbReference>
<sequence length="421" mass="45431">MEAPPLSTTPPIPSTTPQKPAAYTDSGNADPPPPKLRLMCSYGGHIVPRPHDKALSYVGGDSRIVVADRHATLSDLHRRLSRSLLRDQPFSLKYQLPSEELDSLISVSTDEDLENMVEEYDRLNSASAGDVSKPGRLRLFLFPKSESSVERILAETASAKSEEWFFSALNGKSGAHSAAASDRGFSDSSSVNCLLGLDDDIVGKASVVESGGGAGFDDLKAGVNGNENPNGNNHVINQDVQSVPNSPMLGTSSSFGSTSSSPSVANLPPIKSQTQPRAQEQVYVLPDPYEQNPHRPQTFIHAGNQYVSANVVPISSYYPIYPPQLQNQHHYHPVYFVPNQLPYNQSRSVPPSTGPKLVTSGSEQFVGLSPIYQPPSGQNAAYGYEFVNQNNVPVYYNPLLPQMAAATGMVVPDASREAEQP</sequence>
<dbReference type="Gene3D" id="3.10.20.90">
    <property type="entry name" value="Phosphatidylinositol 3-kinase Catalytic Subunit, Chain A, domain 1"/>
    <property type="match status" value="1"/>
</dbReference>
<accession>A0A9N7RJC0</accession>
<dbReference type="InterPro" id="IPR053793">
    <property type="entry name" value="PB1-like"/>
</dbReference>
<dbReference type="Proteomes" id="UP001153555">
    <property type="component" value="Unassembled WGS sequence"/>
</dbReference>
<dbReference type="InterPro" id="IPR053198">
    <property type="entry name" value="Gynoecium_Dev_Regulator"/>
</dbReference>
<dbReference type="PANTHER" id="PTHR31066:SF27">
    <property type="entry name" value="EXPRESSED PROTEIN"/>
    <property type="match status" value="1"/>
</dbReference>
<protein>
    <submittedName>
        <fullName evidence="3">Octicosapeptide/Phox/Bem1p family protein</fullName>
    </submittedName>
</protein>
<feature type="compositionally biased region" description="Low complexity" evidence="1">
    <location>
        <begin position="250"/>
        <end position="263"/>
    </location>
</feature>
<dbReference type="EMBL" id="CACSLK010027837">
    <property type="protein sequence ID" value="CAA0832990.1"/>
    <property type="molecule type" value="Genomic_DNA"/>
</dbReference>
<dbReference type="AlphaFoldDB" id="A0A9N7RJC0"/>
<dbReference type="CDD" id="cd06410">
    <property type="entry name" value="PB1_UP2"/>
    <property type="match status" value="1"/>
</dbReference>
<evidence type="ECO:0000313" key="4">
    <source>
        <dbReference type="Proteomes" id="UP001153555"/>
    </source>
</evidence>
<gene>
    <name evidence="3" type="ORF">SHERM_28264</name>
</gene>
<evidence type="ECO:0000313" key="3">
    <source>
        <dbReference type="EMBL" id="CAA0832990.1"/>
    </source>
</evidence>
<feature type="region of interest" description="Disordered" evidence="1">
    <location>
        <begin position="1"/>
        <end position="35"/>
    </location>
</feature>
<proteinExistence type="predicted"/>
<evidence type="ECO:0000256" key="1">
    <source>
        <dbReference type="SAM" id="MobiDB-lite"/>
    </source>
</evidence>
<reference evidence="3" key="1">
    <citation type="submission" date="2019-12" db="EMBL/GenBank/DDBJ databases">
        <authorList>
            <person name="Scholes J."/>
        </authorList>
    </citation>
    <scope>NUCLEOTIDE SEQUENCE</scope>
</reference>
<dbReference type="OrthoDB" id="774308at2759"/>
<comment type="caution">
    <text evidence="3">The sequence shown here is derived from an EMBL/GenBank/DDBJ whole genome shotgun (WGS) entry which is preliminary data.</text>
</comment>
<feature type="region of interest" description="Disordered" evidence="1">
    <location>
        <begin position="249"/>
        <end position="276"/>
    </location>
</feature>
<keyword evidence="4" id="KW-1185">Reference proteome</keyword>
<evidence type="ECO:0000259" key="2">
    <source>
        <dbReference type="PROSITE" id="PS51745"/>
    </source>
</evidence>
<dbReference type="InterPro" id="IPR000270">
    <property type="entry name" value="PB1_dom"/>
</dbReference>
<organism evidence="3 4">
    <name type="scientific">Striga hermonthica</name>
    <name type="common">Purple witchweed</name>
    <name type="synonym">Buchnera hermonthica</name>
    <dbReference type="NCBI Taxonomy" id="68872"/>
    <lineage>
        <taxon>Eukaryota</taxon>
        <taxon>Viridiplantae</taxon>
        <taxon>Streptophyta</taxon>
        <taxon>Embryophyta</taxon>
        <taxon>Tracheophyta</taxon>
        <taxon>Spermatophyta</taxon>
        <taxon>Magnoliopsida</taxon>
        <taxon>eudicotyledons</taxon>
        <taxon>Gunneridae</taxon>
        <taxon>Pentapetalae</taxon>
        <taxon>asterids</taxon>
        <taxon>lamiids</taxon>
        <taxon>Lamiales</taxon>
        <taxon>Orobanchaceae</taxon>
        <taxon>Buchnereae</taxon>
        <taxon>Striga</taxon>
    </lineage>
</organism>
<dbReference type="SUPFAM" id="SSF54277">
    <property type="entry name" value="CAD &amp; PB1 domains"/>
    <property type="match status" value="1"/>
</dbReference>
<dbReference type="SMART" id="SM00666">
    <property type="entry name" value="PB1"/>
    <property type="match status" value="1"/>
</dbReference>